<dbReference type="InterPro" id="IPR025242">
    <property type="entry name" value="DUF4193"/>
</dbReference>
<keyword evidence="2" id="KW-1185">Reference proteome</keyword>
<evidence type="ECO:0000313" key="2">
    <source>
        <dbReference type="Proteomes" id="UP000273807"/>
    </source>
</evidence>
<sequence length="41" mass="4674">MIQVIPQAIDEFTCYSCILVRRRSQIALRKGTHAFCTDCEG</sequence>
<organism evidence="1 2">
    <name type="scientific">Arthrobacter oryzae</name>
    <dbReference type="NCBI Taxonomy" id="409290"/>
    <lineage>
        <taxon>Bacteria</taxon>
        <taxon>Bacillati</taxon>
        <taxon>Actinomycetota</taxon>
        <taxon>Actinomycetes</taxon>
        <taxon>Micrococcales</taxon>
        <taxon>Micrococcaceae</taxon>
        <taxon>Arthrobacter</taxon>
    </lineage>
</organism>
<dbReference type="OrthoDB" id="4732434at2"/>
<comment type="caution">
    <text evidence="1">The sequence shown here is derived from an EMBL/GenBank/DDBJ whole genome shotgun (WGS) entry which is preliminary data.</text>
</comment>
<dbReference type="EMBL" id="RBED01000088">
    <property type="protein sequence ID" value="RNL56347.1"/>
    <property type="molecule type" value="Genomic_DNA"/>
</dbReference>
<accession>A0A3N0C1V3</accession>
<gene>
    <name evidence="1" type="ORF">D7003_08890</name>
</gene>
<name>A0A3N0C1V3_9MICC</name>
<dbReference type="Pfam" id="PF13834">
    <property type="entry name" value="DUF4193"/>
    <property type="match status" value="1"/>
</dbReference>
<protein>
    <submittedName>
        <fullName evidence="1">DUF4193 family protein</fullName>
    </submittedName>
</protein>
<dbReference type="Proteomes" id="UP000273807">
    <property type="component" value="Unassembled WGS sequence"/>
</dbReference>
<proteinExistence type="predicted"/>
<evidence type="ECO:0000313" key="1">
    <source>
        <dbReference type="EMBL" id="RNL56347.1"/>
    </source>
</evidence>
<reference evidence="1 2" key="1">
    <citation type="submission" date="2018-10" db="EMBL/GenBank/DDBJ databases">
        <title>Genome sequencing of Arthrobacter oryzae TNB02.</title>
        <authorList>
            <person name="Cho Y.-J."/>
            <person name="Cho A."/>
            <person name="Kim O.-S."/>
        </authorList>
    </citation>
    <scope>NUCLEOTIDE SEQUENCE [LARGE SCALE GENOMIC DNA]</scope>
    <source>
        <strain evidence="1 2">TNB02</strain>
    </source>
</reference>
<dbReference type="AlphaFoldDB" id="A0A3N0C1V3"/>